<organism evidence="3 4">
    <name type="scientific">Metabacillus rhizolycopersici</name>
    <dbReference type="NCBI Taxonomy" id="2875709"/>
    <lineage>
        <taxon>Bacteria</taxon>
        <taxon>Bacillati</taxon>
        <taxon>Bacillota</taxon>
        <taxon>Bacilli</taxon>
        <taxon>Bacillales</taxon>
        <taxon>Bacillaceae</taxon>
        <taxon>Metabacillus</taxon>
    </lineage>
</organism>
<dbReference type="RefSeq" id="WP_224136843.1">
    <property type="nucleotide sequence ID" value="NZ_JAIQUM010000004.1"/>
</dbReference>
<evidence type="ECO:0000313" key="4">
    <source>
        <dbReference type="Proteomes" id="UP001165287"/>
    </source>
</evidence>
<gene>
    <name evidence="3" type="ORF">K9V48_03155</name>
</gene>
<dbReference type="InterPro" id="IPR006680">
    <property type="entry name" value="Amidohydro-rel"/>
</dbReference>
<dbReference type="Proteomes" id="UP001165287">
    <property type="component" value="Unassembled WGS sequence"/>
</dbReference>
<keyword evidence="1" id="KW-0456">Lyase</keyword>
<dbReference type="Gene3D" id="3.20.20.140">
    <property type="entry name" value="Metal-dependent hydrolases"/>
    <property type="match status" value="1"/>
</dbReference>
<reference evidence="3" key="1">
    <citation type="submission" date="2024-05" db="EMBL/GenBank/DDBJ databases">
        <title>Metabacillus sp. nov., isolated from the rhizosphere soil of tomato plants.</title>
        <authorList>
            <person name="Ma R."/>
        </authorList>
    </citation>
    <scope>NUCLEOTIDE SEQUENCE</scope>
    <source>
        <strain evidence="3">DBTR6</strain>
    </source>
</reference>
<proteinExistence type="predicted"/>
<dbReference type="PANTHER" id="PTHR21240">
    <property type="entry name" value="2-AMINO-3-CARBOXYLMUCONATE-6-SEMIALDEHYDE DECARBOXYLASE"/>
    <property type="match status" value="1"/>
</dbReference>
<evidence type="ECO:0000256" key="1">
    <source>
        <dbReference type="ARBA" id="ARBA00023239"/>
    </source>
</evidence>
<protein>
    <submittedName>
        <fullName evidence="3">Amidohydrolase</fullName>
    </submittedName>
</protein>
<feature type="domain" description="Amidohydrolase-related" evidence="2">
    <location>
        <begin position="3"/>
        <end position="247"/>
    </location>
</feature>
<dbReference type="SUPFAM" id="SSF51556">
    <property type="entry name" value="Metallo-dependent hydrolases"/>
    <property type="match status" value="1"/>
</dbReference>
<keyword evidence="4" id="KW-1185">Reference proteome</keyword>
<dbReference type="Pfam" id="PF04909">
    <property type="entry name" value="Amidohydro_2"/>
    <property type="match status" value="1"/>
</dbReference>
<comment type="caution">
    <text evidence="3">The sequence shown here is derived from an EMBL/GenBank/DDBJ whole genome shotgun (WGS) entry which is preliminary data.</text>
</comment>
<dbReference type="InterPro" id="IPR032466">
    <property type="entry name" value="Metal_Hydrolase"/>
</dbReference>
<evidence type="ECO:0000313" key="3">
    <source>
        <dbReference type="EMBL" id="MBZ5749263.1"/>
    </source>
</evidence>
<dbReference type="EMBL" id="JAIQUM010000004">
    <property type="protein sequence ID" value="MBZ5749263.1"/>
    <property type="molecule type" value="Genomic_DNA"/>
</dbReference>
<evidence type="ECO:0000259" key="2">
    <source>
        <dbReference type="Pfam" id="PF04909"/>
    </source>
</evidence>
<name>A0ABS7ULS4_9BACI</name>
<dbReference type="InterPro" id="IPR032465">
    <property type="entry name" value="ACMSD"/>
</dbReference>
<sequence>MIIDAHAHLSNTDYGNTESYIKMMKDAGIDQGVAVPGAMLDVRKMTDYITGKAKPDNPIPDNQYVEKAIKGNKNIKGFICINPHDQDVDQQLEKGRELGFLGLKLSPLSHQFSFASKGIQSLASLCGDYGFPVYSHVVYSPGASTTKFIQLAKRFPQTNFIVGHMGFGPADQEAVEAVKTLPNFYLETSTGNYLHIQETIKKIGASKVIFGSEYPLSHPAIELEKILKLPLTDREREQVLSENIKHLLQMT</sequence>
<accession>A0ABS7ULS4</accession>